<keyword evidence="3" id="KW-0175">Coiled coil</keyword>
<comment type="caution">
    <text evidence="4">The sequence shown here is derived from an EMBL/GenBank/DDBJ whole genome shotgun (WGS) entry which is preliminary data.</text>
</comment>
<feature type="coiled-coil region" evidence="3">
    <location>
        <begin position="405"/>
        <end position="473"/>
    </location>
</feature>
<keyword evidence="2" id="KW-1134">Transmembrane beta strand</keyword>
<dbReference type="Gene3D" id="2.20.200.10">
    <property type="entry name" value="Outer membrane efflux proteins (OEP)"/>
    <property type="match status" value="1"/>
</dbReference>
<accession>A0ABR9YGG2</accession>
<evidence type="ECO:0000256" key="3">
    <source>
        <dbReference type="SAM" id="Coils"/>
    </source>
</evidence>
<dbReference type="InterPro" id="IPR003423">
    <property type="entry name" value="OMP_efflux"/>
</dbReference>
<keyword evidence="2" id="KW-0449">Lipoprotein</keyword>
<reference evidence="4 5" key="2">
    <citation type="submission" date="2020-11" db="EMBL/GenBank/DDBJ databases">
        <title>Description of novel Gluconobacter species.</title>
        <authorList>
            <person name="Cleenwerck I."/>
            <person name="Cnockaert M."/>
            <person name="Borremans W."/>
            <person name="Wieme A.D."/>
            <person name="De Vuyst L."/>
            <person name="Vandamme P."/>
        </authorList>
    </citation>
    <scope>NUCLEOTIDE SEQUENCE [LARGE SCALE GENOMIC DNA]</scope>
    <source>
        <strain evidence="4 5">LMG 27748</strain>
    </source>
</reference>
<evidence type="ECO:0000313" key="4">
    <source>
        <dbReference type="EMBL" id="MBF0877753.1"/>
    </source>
</evidence>
<dbReference type="EMBL" id="JABCQO010000015">
    <property type="protein sequence ID" value="MBF0877753.1"/>
    <property type="molecule type" value="Genomic_DNA"/>
</dbReference>
<keyword evidence="2" id="KW-0564">Palmitate</keyword>
<comment type="similarity">
    <text evidence="1 2">Belongs to the outer membrane factor (OMF) (TC 1.B.17) family.</text>
</comment>
<dbReference type="RefSeq" id="WP_194256052.1">
    <property type="nucleotide sequence ID" value="NZ_JABCQO010000015.1"/>
</dbReference>
<comment type="subcellular location">
    <subcellularLocation>
        <location evidence="2">Cell membrane</location>
        <topology evidence="2">Lipid-anchor</topology>
    </subcellularLocation>
</comment>
<dbReference type="Gene3D" id="1.20.1600.10">
    <property type="entry name" value="Outer membrane efflux proteins (OEP)"/>
    <property type="match status" value="1"/>
</dbReference>
<organism evidence="4 5">
    <name type="scientific">Gluconobacter cerevisiae</name>
    <dbReference type="NCBI Taxonomy" id="1379734"/>
    <lineage>
        <taxon>Bacteria</taxon>
        <taxon>Pseudomonadati</taxon>
        <taxon>Pseudomonadota</taxon>
        <taxon>Alphaproteobacteria</taxon>
        <taxon>Acetobacterales</taxon>
        <taxon>Acetobacteraceae</taxon>
        <taxon>Gluconobacter</taxon>
    </lineage>
</organism>
<dbReference type="Pfam" id="PF02321">
    <property type="entry name" value="OEP"/>
    <property type="match status" value="2"/>
</dbReference>
<keyword evidence="2" id="KW-0812">Transmembrane</keyword>
<proteinExistence type="inferred from homology"/>
<gene>
    <name evidence="4" type="ORF">HKD21_12990</name>
</gene>
<reference evidence="5" key="1">
    <citation type="submission" date="2020-04" db="EMBL/GenBank/DDBJ databases">
        <title>Description of novel Gluconacetobacter.</title>
        <authorList>
            <person name="Sombolestani A."/>
        </authorList>
    </citation>
    <scope>NUCLEOTIDE SEQUENCE [LARGE SCALE GENOMIC DNA]</scope>
    <source>
        <strain evidence="5">LMG 27748</strain>
    </source>
</reference>
<dbReference type="NCBIfam" id="TIGR01845">
    <property type="entry name" value="outer_NodT"/>
    <property type="match status" value="1"/>
</dbReference>
<evidence type="ECO:0000256" key="1">
    <source>
        <dbReference type="ARBA" id="ARBA00007613"/>
    </source>
</evidence>
<evidence type="ECO:0000313" key="5">
    <source>
        <dbReference type="Proteomes" id="UP000630952"/>
    </source>
</evidence>
<dbReference type="InterPro" id="IPR010131">
    <property type="entry name" value="MdtP/NodT-like"/>
</dbReference>
<sequence>MAVDHTARTILPKSFRPLPVERLFLSSVVMLGLGACAVGPDYKAPHTDLAAFHNSGFENNVAGQAPLPLDRWWEGFHDPELVRIEQRVLTQNLDLEAAVGRIRQAHGAAEAAAAQMLPTLDFTPQVSAYRLSNEGLIGRMARNFPGYNRDQRAYDVHGVASWEMDLFGGLRRGHEAARDEAEAAIAQSAGVRVSVAGDAADAYFQIRGYQARLHVAEDQITTDAHLLNLVQQRYARGVASQREVDQAQALLQSARETVPVLRVALEVQLNRLDVLMGVQPGTYAQELALSSPPPTIPSIGNVTPADVLRRRPDVIASERRLAASNARIGRALADYYPKLSLSGALGFQSLSVNKMFTPAGFGPSASGALRWRIFDFGKIDAEVQQAKGAYAEQLAQYRSTVLHAAEDVENAFMALEQSEKRAENLGIEVASLTQARDLSSQSYRAGVIPLTDVLDANRQLLEAEDRQADTQSETARAAVRSFRAIGGGWEGATDVTRLASR</sequence>
<dbReference type="Proteomes" id="UP000630952">
    <property type="component" value="Unassembled WGS sequence"/>
</dbReference>
<name>A0ABR9YGG2_9PROT</name>
<protein>
    <submittedName>
        <fullName evidence="4">Efflux transporter outer membrane subunit</fullName>
    </submittedName>
</protein>
<evidence type="ECO:0000256" key="2">
    <source>
        <dbReference type="RuleBase" id="RU362097"/>
    </source>
</evidence>
<dbReference type="SUPFAM" id="SSF56954">
    <property type="entry name" value="Outer membrane efflux proteins (OEP)"/>
    <property type="match status" value="1"/>
</dbReference>
<dbReference type="PANTHER" id="PTHR30203:SF25">
    <property type="entry name" value="OUTER MEMBRANE PROTEIN-RELATED"/>
    <property type="match status" value="1"/>
</dbReference>
<keyword evidence="2" id="KW-0472">Membrane</keyword>
<keyword evidence="5" id="KW-1185">Reference proteome</keyword>
<dbReference type="PANTHER" id="PTHR30203">
    <property type="entry name" value="OUTER MEMBRANE CATION EFFLUX PROTEIN"/>
    <property type="match status" value="1"/>
</dbReference>